<evidence type="ECO:0000313" key="2">
    <source>
        <dbReference type="Proteomes" id="UP000807785"/>
    </source>
</evidence>
<dbReference type="AlphaFoldDB" id="A0A9D7E738"/>
<organism evidence="1 2">
    <name type="scientific">Candidatus Methylophosphatis roskildensis</name>
    <dbReference type="NCBI Taxonomy" id="2899263"/>
    <lineage>
        <taxon>Bacteria</taxon>
        <taxon>Pseudomonadati</taxon>
        <taxon>Pseudomonadota</taxon>
        <taxon>Betaproteobacteria</taxon>
        <taxon>Nitrosomonadales</taxon>
        <taxon>Sterolibacteriaceae</taxon>
        <taxon>Candidatus Methylophosphatis</taxon>
    </lineage>
</organism>
<name>A0A9D7E738_9PROT</name>
<dbReference type="Proteomes" id="UP000807785">
    <property type="component" value="Unassembled WGS sequence"/>
</dbReference>
<accession>A0A9D7E738</accession>
<evidence type="ECO:0000313" key="1">
    <source>
        <dbReference type="EMBL" id="MBK6974075.1"/>
    </source>
</evidence>
<dbReference type="Pfam" id="PF03692">
    <property type="entry name" value="CxxCxxCC"/>
    <property type="match status" value="1"/>
</dbReference>
<sequence>MNQHKPDPLLSANIEFSVDGRSVSLTVQVPAGPVSPQRLLPLAHALTNTIVDMAVEAQDEPVSCAKGCGACCRQLVPISTVEARAIHALVQAMEEPRRSTLIARFEDACRRMEAAGLMDRLRDFSRVARKDLVAFGLDYFGRGAPCPFLEDESCSIHADRPVVCREFLVSSDPRHCASPTPQTVRRIELGARVSRALPALEAPKSAPAMPWLPLILALEWAAAHPEERERPGPELLQALFGSLSGKDLPAPPGLGA</sequence>
<dbReference type="InterPro" id="IPR005358">
    <property type="entry name" value="Puta_zinc/iron-chelating_dom"/>
</dbReference>
<comment type="caution">
    <text evidence="1">The sequence shown here is derived from an EMBL/GenBank/DDBJ whole genome shotgun (WGS) entry which is preliminary data.</text>
</comment>
<reference evidence="1" key="1">
    <citation type="submission" date="2020-10" db="EMBL/GenBank/DDBJ databases">
        <title>Connecting structure to function with the recovery of over 1000 high-quality activated sludge metagenome-assembled genomes encoding full-length rRNA genes using long-read sequencing.</title>
        <authorList>
            <person name="Singleton C.M."/>
            <person name="Petriglieri F."/>
            <person name="Kristensen J.M."/>
            <person name="Kirkegaard R.H."/>
            <person name="Michaelsen T.Y."/>
            <person name="Andersen M.H."/>
            <person name="Karst S.M."/>
            <person name="Dueholm M.S."/>
            <person name="Nielsen P.H."/>
            <person name="Albertsen M."/>
        </authorList>
    </citation>
    <scope>NUCLEOTIDE SEQUENCE</scope>
    <source>
        <strain evidence="1">Bjer_18-Q3-R1-45_BAT3C.347</strain>
    </source>
</reference>
<protein>
    <submittedName>
        <fullName evidence="1">YkgJ family cysteine cluster protein</fullName>
    </submittedName>
</protein>
<dbReference type="EMBL" id="JADJEV010000004">
    <property type="protein sequence ID" value="MBK6974075.1"/>
    <property type="molecule type" value="Genomic_DNA"/>
</dbReference>
<gene>
    <name evidence="1" type="ORF">IPH26_14435</name>
</gene>
<proteinExistence type="predicted"/>